<dbReference type="AlphaFoldDB" id="A0A0F9GMR3"/>
<dbReference type="Gene3D" id="2.120.10.30">
    <property type="entry name" value="TolB, C-terminal domain"/>
    <property type="match status" value="1"/>
</dbReference>
<organism evidence="2">
    <name type="scientific">marine sediment metagenome</name>
    <dbReference type="NCBI Taxonomy" id="412755"/>
    <lineage>
        <taxon>unclassified sequences</taxon>
        <taxon>metagenomes</taxon>
        <taxon>ecological metagenomes</taxon>
    </lineage>
</organism>
<dbReference type="PANTHER" id="PTHR24104">
    <property type="entry name" value="E3 UBIQUITIN-PROTEIN LIGASE NHLRC1-RELATED"/>
    <property type="match status" value="1"/>
</dbReference>
<gene>
    <name evidence="2" type="ORF">LCGC14_1891010</name>
</gene>
<proteinExistence type="predicted"/>
<dbReference type="InterPro" id="IPR011042">
    <property type="entry name" value="6-blade_b-propeller_TolB-like"/>
</dbReference>
<dbReference type="GO" id="GO:0008270">
    <property type="term" value="F:zinc ion binding"/>
    <property type="evidence" value="ECO:0007669"/>
    <property type="project" value="UniProtKB-KW"/>
</dbReference>
<feature type="non-terminal residue" evidence="2">
    <location>
        <position position="1"/>
    </location>
</feature>
<dbReference type="InterPro" id="IPR011044">
    <property type="entry name" value="Quino_amine_DH_bsu"/>
</dbReference>
<dbReference type="InterPro" id="IPR001258">
    <property type="entry name" value="NHL_repeat"/>
</dbReference>
<dbReference type="GO" id="GO:0043161">
    <property type="term" value="P:proteasome-mediated ubiquitin-dependent protein catabolic process"/>
    <property type="evidence" value="ECO:0007669"/>
    <property type="project" value="TreeGrafter"/>
</dbReference>
<comment type="caution">
    <text evidence="2">The sequence shown here is derived from an EMBL/GenBank/DDBJ whole genome shotgun (WGS) entry which is preliminary data.</text>
</comment>
<evidence type="ECO:0000313" key="2">
    <source>
        <dbReference type="EMBL" id="KKL91806.1"/>
    </source>
</evidence>
<evidence type="ECO:0008006" key="3">
    <source>
        <dbReference type="Google" id="ProtNLM"/>
    </source>
</evidence>
<accession>A0A0F9GMR3</accession>
<dbReference type="PANTHER" id="PTHR24104:SF25">
    <property type="entry name" value="PROTEIN LIN-41"/>
    <property type="match status" value="1"/>
</dbReference>
<name>A0A0F9GMR3_9ZZZZ</name>
<reference evidence="2" key="1">
    <citation type="journal article" date="2015" name="Nature">
        <title>Complex archaea that bridge the gap between prokaryotes and eukaryotes.</title>
        <authorList>
            <person name="Spang A."/>
            <person name="Saw J.H."/>
            <person name="Jorgensen S.L."/>
            <person name="Zaremba-Niedzwiedzka K."/>
            <person name="Martijn J."/>
            <person name="Lind A.E."/>
            <person name="van Eijk R."/>
            <person name="Schleper C."/>
            <person name="Guy L."/>
            <person name="Ettema T.J."/>
        </authorList>
    </citation>
    <scope>NUCLEOTIDE SEQUENCE</scope>
</reference>
<evidence type="ECO:0000256" key="1">
    <source>
        <dbReference type="ARBA" id="ARBA00022737"/>
    </source>
</evidence>
<keyword evidence="1" id="KW-0677">Repeat</keyword>
<dbReference type="EMBL" id="LAZR01019637">
    <property type="protein sequence ID" value="KKL91806.1"/>
    <property type="molecule type" value="Genomic_DNA"/>
</dbReference>
<dbReference type="PROSITE" id="PS51125">
    <property type="entry name" value="NHL"/>
    <property type="match status" value="1"/>
</dbReference>
<dbReference type="SUPFAM" id="SSF63829">
    <property type="entry name" value="Calcium-dependent phosphotriesterase"/>
    <property type="match status" value="1"/>
</dbReference>
<sequence length="651" mass="72737">MAFSPDGKWLYLTGYRWLHTTGGGTPRVIWTHGVLRMRFEGDAEPEAFLGSMKEDGFGSDNAHFKIPTSVACDSRGRVYVADYLNDRIQVFLPDGRFYKTVKIQKPSHVAIHHDTDELYVFSWHLRNDYLKAGTKVPARFTKLGRLEDPRVVASYPLPLRDYRQNRFGAYVTTGVDYHVAFDSWAKQPTIWLVPRKPGSIYGSVERIEATWASSGILLLVPKQGKLVLKRDFGQEARRAVVKLRYSQPEDNQRIYANPKTGLVYVTGRLGGGEYKGFVDLLEIDPRTGKCRTIPLPFVTFDICFDAAGHVYLQGGGYVARYDIKTWRAVPWDYGVELKDQISVLQYPGTSGGYQGGIAVSLKGHVVVATNHYPQFGSFVKRTDVKRTGAALVGRKYQPPLYPGRVVSGRILHVWVKHGKVVYVDAVPGLNYASQVRIDNEDNLYLISSNARLRDGELPFNDISGALMKFKPGKGRIVSRSKFAPIPLKDDSRPKRPADLKGADLRTAWVEGAEWLHGGVGRFGSRGKGVYGGHCTCKSVRFALDYFRRSFAPETDRYSVIVLDANGNRIVRLGTYGNVDDGRPLDLAGGPSKPRSIGAGEVALFNGSYLATHTDRRLFIYDHGNARVLSVKLGYHREQRIALKDVPDEAGR</sequence>
<protein>
    <recommendedName>
        <fullName evidence="3">SMP-30/Gluconolactonase/LRE-like region domain-containing protein</fullName>
    </recommendedName>
</protein>
<dbReference type="SUPFAM" id="SSF50969">
    <property type="entry name" value="YVTN repeat-like/Quinoprotein amine dehydrogenase"/>
    <property type="match status" value="1"/>
</dbReference>
<dbReference type="InterPro" id="IPR050952">
    <property type="entry name" value="TRIM-NHL_E3_ligases"/>
</dbReference>
<dbReference type="GO" id="GO:0000209">
    <property type="term" value="P:protein polyubiquitination"/>
    <property type="evidence" value="ECO:0007669"/>
    <property type="project" value="TreeGrafter"/>
</dbReference>
<dbReference type="GO" id="GO:0061630">
    <property type="term" value="F:ubiquitin protein ligase activity"/>
    <property type="evidence" value="ECO:0007669"/>
    <property type="project" value="TreeGrafter"/>
</dbReference>